<evidence type="ECO:0000256" key="1">
    <source>
        <dbReference type="ARBA" id="ARBA00023242"/>
    </source>
</evidence>
<protein>
    <recommendedName>
        <fullName evidence="4">BTB domain-containing protein</fullName>
    </recommendedName>
</protein>
<sequence>MSASTCPPLSTNTPTTTSTNSNSSNSNSNNSSTTGPVAAQQQYCLKWNNHQSNLLRAFDRLLHSEAFTDVTLAAEGRSLRAHKVRASLGT</sequence>
<dbReference type="InterPro" id="IPR011333">
    <property type="entry name" value="SKP1/BTB/POZ_sf"/>
</dbReference>
<dbReference type="GO" id="GO:0005634">
    <property type="term" value="C:nucleus"/>
    <property type="evidence" value="ECO:0007669"/>
    <property type="project" value="TreeGrafter"/>
</dbReference>
<dbReference type="GO" id="GO:0006357">
    <property type="term" value="P:regulation of transcription by RNA polymerase II"/>
    <property type="evidence" value="ECO:0007669"/>
    <property type="project" value="TreeGrafter"/>
</dbReference>
<feature type="region of interest" description="Disordered" evidence="2">
    <location>
        <begin position="1"/>
        <end position="37"/>
    </location>
</feature>
<dbReference type="SUPFAM" id="SSF54695">
    <property type="entry name" value="POZ domain"/>
    <property type="match status" value="1"/>
</dbReference>
<comment type="caution">
    <text evidence="3">The sequence shown here is derived from an EMBL/GenBank/DDBJ whole genome shotgun (WGS) entry which is preliminary data.</text>
</comment>
<dbReference type="InterPro" id="IPR051095">
    <property type="entry name" value="Dros_DevTransReg"/>
</dbReference>
<dbReference type="Gene3D" id="3.30.710.10">
    <property type="entry name" value="Potassium Channel Kv1.1, Chain A"/>
    <property type="match status" value="1"/>
</dbReference>
<evidence type="ECO:0000256" key="2">
    <source>
        <dbReference type="SAM" id="MobiDB-lite"/>
    </source>
</evidence>
<gene>
    <name evidence="3" type="ORF">HAZT_HAZT011421</name>
</gene>
<name>A0A6A0H0W7_HYAAZ</name>
<proteinExistence type="predicted"/>
<dbReference type="EMBL" id="JQDR03011101">
    <property type="protein sequence ID" value="KAA0193282.1"/>
    <property type="molecule type" value="Genomic_DNA"/>
</dbReference>
<dbReference type="PANTHER" id="PTHR23110:SF109">
    <property type="entry name" value="FI07618P-RELATED"/>
    <property type="match status" value="1"/>
</dbReference>
<reference evidence="3" key="2">
    <citation type="journal article" date="2018" name="Environ. Sci. Technol.">
        <title>The Toxicogenome of Hyalella azteca: A Model for Sediment Ecotoxicology and Evolutionary Toxicology.</title>
        <authorList>
            <person name="Poynton H.C."/>
            <person name="Hasenbein S."/>
            <person name="Benoit J.B."/>
            <person name="Sepulveda M.S."/>
            <person name="Poelchau M.F."/>
            <person name="Hughes D.S.T."/>
            <person name="Murali S.C."/>
            <person name="Chen S."/>
            <person name="Glastad K.M."/>
            <person name="Goodisman M.A.D."/>
            <person name="Werren J.H."/>
            <person name="Vineis J.H."/>
            <person name="Bowen J.L."/>
            <person name="Friedrich M."/>
            <person name="Jones J."/>
            <person name="Robertson H.M."/>
            <person name="Feyereisen R."/>
            <person name="Mechler-Hickson A."/>
            <person name="Mathers N."/>
            <person name="Lee C.E."/>
            <person name="Colbourne J.K."/>
            <person name="Biales A."/>
            <person name="Johnston J.S."/>
            <person name="Wellborn G.A."/>
            <person name="Rosendale A.J."/>
            <person name="Cridge A.G."/>
            <person name="Munoz-Torres M.C."/>
            <person name="Bain P.A."/>
            <person name="Manny A.R."/>
            <person name="Major K.M."/>
            <person name="Lambert F.N."/>
            <person name="Vulpe C.D."/>
            <person name="Tuck P."/>
            <person name="Blalock B.J."/>
            <person name="Lin Y.Y."/>
            <person name="Smith M.E."/>
            <person name="Ochoa-Acuna H."/>
            <person name="Chen M.M."/>
            <person name="Childers C.P."/>
            <person name="Qu J."/>
            <person name="Dugan S."/>
            <person name="Lee S.L."/>
            <person name="Chao H."/>
            <person name="Dinh H."/>
            <person name="Han Y."/>
            <person name="Doddapaneni H."/>
            <person name="Worley K.C."/>
            <person name="Muzny D.M."/>
            <person name="Gibbs R.A."/>
            <person name="Richards S."/>
        </authorList>
    </citation>
    <scope>NUCLEOTIDE SEQUENCE</scope>
    <source>
        <strain evidence="3">HAZT.00-mixed</strain>
        <tissue evidence="3">Whole organism</tissue>
    </source>
</reference>
<reference evidence="3" key="3">
    <citation type="submission" date="2019-06" db="EMBL/GenBank/DDBJ databases">
        <authorList>
            <person name="Poynton C."/>
            <person name="Hasenbein S."/>
            <person name="Benoit J.B."/>
            <person name="Sepulveda M.S."/>
            <person name="Poelchau M.F."/>
            <person name="Murali S.C."/>
            <person name="Chen S."/>
            <person name="Glastad K.M."/>
            <person name="Werren J.H."/>
            <person name="Vineis J.H."/>
            <person name="Bowen J.L."/>
            <person name="Friedrich M."/>
            <person name="Jones J."/>
            <person name="Robertson H.M."/>
            <person name="Feyereisen R."/>
            <person name="Mechler-Hickson A."/>
            <person name="Mathers N."/>
            <person name="Lee C.E."/>
            <person name="Colbourne J.K."/>
            <person name="Biales A."/>
            <person name="Johnston J.S."/>
            <person name="Wellborn G.A."/>
            <person name="Rosendale A.J."/>
            <person name="Cridge A.G."/>
            <person name="Munoz-Torres M.C."/>
            <person name="Bain P.A."/>
            <person name="Manny A.R."/>
            <person name="Major K.M."/>
            <person name="Lambert F.N."/>
            <person name="Vulpe C.D."/>
            <person name="Tuck P."/>
            <person name="Blalock B.J."/>
            <person name="Lin Y.-Y."/>
            <person name="Smith M.E."/>
            <person name="Ochoa-Acuna H."/>
            <person name="Chen M.-J.M."/>
            <person name="Childers C.P."/>
            <person name="Qu J."/>
            <person name="Dugan S."/>
            <person name="Lee S.L."/>
            <person name="Chao H."/>
            <person name="Dinh H."/>
            <person name="Han Y."/>
            <person name="Doddapaneni H."/>
            <person name="Worley K.C."/>
            <person name="Muzny D.M."/>
            <person name="Gibbs R.A."/>
            <person name="Richards S."/>
        </authorList>
    </citation>
    <scope>NUCLEOTIDE SEQUENCE</scope>
    <source>
        <strain evidence="3">HAZT.00-mixed</strain>
        <tissue evidence="3">Whole organism</tissue>
    </source>
</reference>
<reference evidence="3" key="1">
    <citation type="submission" date="2014-08" db="EMBL/GenBank/DDBJ databases">
        <authorList>
            <person name="Murali S."/>
            <person name="Richards S."/>
            <person name="Bandaranaike D."/>
            <person name="Bellair M."/>
            <person name="Blankenburg K."/>
            <person name="Chao H."/>
            <person name="Dinh H."/>
            <person name="Doddapaneni H."/>
            <person name="Dugan-Rocha S."/>
            <person name="Elkadiri S."/>
            <person name="Gnanaolivu R."/>
            <person name="Hughes D."/>
            <person name="Lee S."/>
            <person name="Li M."/>
            <person name="Ming W."/>
            <person name="Munidasa M."/>
            <person name="Muniz J."/>
            <person name="Nguyen L."/>
            <person name="Osuji N."/>
            <person name="Pu L.-L."/>
            <person name="Puazo M."/>
            <person name="Skinner E."/>
            <person name="Qu C."/>
            <person name="Quiroz J."/>
            <person name="Raj R."/>
            <person name="Weissenberger G."/>
            <person name="Xin Y."/>
            <person name="Zou X."/>
            <person name="Han Y."/>
            <person name="Worley K."/>
            <person name="Muzny D."/>
            <person name="Gibbs R."/>
        </authorList>
    </citation>
    <scope>NUCLEOTIDE SEQUENCE</scope>
    <source>
        <strain evidence="3">HAZT.00-mixed</strain>
        <tissue evidence="3">Whole organism</tissue>
    </source>
</reference>
<dbReference type="AlphaFoldDB" id="A0A6A0H0W7"/>
<dbReference type="Proteomes" id="UP000711488">
    <property type="component" value="Unassembled WGS sequence"/>
</dbReference>
<evidence type="ECO:0000313" key="3">
    <source>
        <dbReference type="EMBL" id="KAA0193282.1"/>
    </source>
</evidence>
<organism evidence="3">
    <name type="scientific">Hyalella azteca</name>
    <name type="common">Amphipod</name>
    <dbReference type="NCBI Taxonomy" id="294128"/>
    <lineage>
        <taxon>Eukaryota</taxon>
        <taxon>Metazoa</taxon>
        <taxon>Ecdysozoa</taxon>
        <taxon>Arthropoda</taxon>
        <taxon>Crustacea</taxon>
        <taxon>Multicrustacea</taxon>
        <taxon>Malacostraca</taxon>
        <taxon>Eumalacostraca</taxon>
        <taxon>Peracarida</taxon>
        <taxon>Amphipoda</taxon>
        <taxon>Senticaudata</taxon>
        <taxon>Talitrida</taxon>
        <taxon>Talitroidea</taxon>
        <taxon>Hyalellidae</taxon>
        <taxon>Hyalella</taxon>
    </lineage>
</organism>
<dbReference type="OrthoDB" id="6365358at2759"/>
<feature type="compositionally biased region" description="Low complexity" evidence="2">
    <location>
        <begin position="10"/>
        <end position="34"/>
    </location>
</feature>
<keyword evidence="1" id="KW-0539">Nucleus</keyword>
<dbReference type="PANTHER" id="PTHR23110">
    <property type="entry name" value="BTB DOMAIN TRANSCRIPTION FACTOR"/>
    <property type="match status" value="1"/>
</dbReference>
<evidence type="ECO:0008006" key="4">
    <source>
        <dbReference type="Google" id="ProtNLM"/>
    </source>
</evidence>
<accession>A0A6A0H0W7</accession>